<evidence type="ECO:0000256" key="4">
    <source>
        <dbReference type="ARBA" id="ARBA00022839"/>
    </source>
</evidence>
<accession>A0A3B0YMH0</accession>
<keyword evidence="1" id="KW-0963">Cytoplasm</keyword>
<dbReference type="NCBIfam" id="TIGR00237">
    <property type="entry name" value="xseA"/>
    <property type="match status" value="1"/>
</dbReference>
<reference evidence="8" key="1">
    <citation type="submission" date="2018-06" db="EMBL/GenBank/DDBJ databases">
        <authorList>
            <person name="Zhirakovskaya E."/>
        </authorList>
    </citation>
    <scope>NUCLEOTIDE SEQUENCE</scope>
</reference>
<dbReference type="InterPro" id="IPR020579">
    <property type="entry name" value="Exonuc_VII_lsu_C"/>
</dbReference>
<dbReference type="GO" id="GO:0006308">
    <property type="term" value="P:DNA catabolic process"/>
    <property type="evidence" value="ECO:0007669"/>
    <property type="project" value="InterPro"/>
</dbReference>
<keyword evidence="2" id="KW-0540">Nuclease</keyword>
<name>A0A3B0YMH0_9ZZZZ</name>
<keyword evidence="5" id="KW-0175">Coiled coil</keyword>
<keyword evidence="4" id="KW-0269">Exonuclease</keyword>
<evidence type="ECO:0000259" key="6">
    <source>
        <dbReference type="Pfam" id="PF02601"/>
    </source>
</evidence>
<dbReference type="Pfam" id="PF13742">
    <property type="entry name" value="tRNA_anti_2"/>
    <property type="match status" value="1"/>
</dbReference>
<dbReference type="AlphaFoldDB" id="A0A3B0YMH0"/>
<evidence type="ECO:0000256" key="5">
    <source>
        <dbReference type="SAM" id="Coils"/>
    </source>
</evidence>
<gene>
    <name evidence="8" type="ORF">MNBD_GAMMA14-2278</name>
</gene>
<sequence length="448" mass="50043">MTTSSRDIFTVSRLNREARDLLETGLGRLWVEGEISNLARPASGHLYFTLKDAKAQVSCALFRNRALRLEFTPENGTQVLIRVQVSLYEARGNYQLIVDQMEEAGDGALRRAFEALKTRLYNEGLFDEATKQPLPNLPRCIGVITSPSGAAIRDVLTVLKRRFPAIPVIVYPTRVQGEGAAEEIVATLRTADERAECDVLLMTRGGGSLEDLWSFNEEKVARAVAACALPVVSAVGHEVDVVITDFVADARAATPSAAAELLSPDRGELASQLRQLATRLKQRVIQRLQRQQEQLDWLVRRLQQRHPGRNLDQQMQRLDELEQRLNRAMQQQLAQRRAQLQTASARLKQHHPGRLLETMAARNRDLARRLEYCINIQLSKYREKLAILARALETVSPLATLQRGYSITLTGKDGAVITDCQQVSPGDKLETRLSKGHIISTVTGTESK</sequence>
<dbReference type="InterPro" id="IPR025824">
    <property type="entry name" value="OB-fold_nuc-bd_dom"/>
</dbReference>
<dbReference type="GO" id="GO:0003676">
    <property type="term" value="F:nucleic acid binding"/>
    <property type="evidence" value="ECO:0007669"/>
    <property type="project" value="InterPro"/>
</dbReference>
<evidence type="ECO:0000313" key="8">
    <source>
        <dbReference type="EMBL" id="VAW76747.1"/>
    </source>
</evidence>
<dbReference type="HAMAP" id="MF_00378">
    <property type="entry name" value="Exonuc_7_L"/>
    <property type="match status" value="1"/>
</dbReference>
<dbReference type="Pfam" id="PF02601">
    <property type="entry name" value="Exonuc_VII_L"/>
    <property type="match status" value="1"/>
</dbReference>
<proteinExistence type="inferred from homology"/>
<evidence type="ECO:0000259" key="7">
    <source>
        <dbReference type="Pfam" id="PF13742"/>
    </source>
</evidence>
<protein>
    <submittedName>
        <fullName evidence="8">Exodeoxyribonuclease VII large subunit</fullName>
        <ecNumber evidence="8">3.1.11.6</ecNumber>
    </submittedName>
</protein>
<dbReference type="GO" id="GO:0009318">
    <property type="term" value="C:exodeoxyribonuclease VII complex"/>
    <property type="evidence" value="ECO:0007669"/>
    <property type="project" value="InterPro"/>
</dbReference>
<feature type="domain" description="Exonuclease VII large subunit C-terminal" evidence="6">
    <location>
        <begin position="125"/>
        <end position="439"/>
    </location>
</feature>
<keyword evidence="3 8" id="KW-0378">Hydrolase</keyword>
<feature type="domain" description="OB-fold nucleic acid binding" evidence="7">
    <location>
        <begin position="9"/>
        <end position="102"/>
    </location>
</feature>
<dbReference type="EMBL" id="UOFM01000192">
    <property type="protein sequence ID" value="VAW76747.1"/>
    <property type="molecule type" value="Genomic_DNA"/>
</dbReference>
<dbReference type="InterPro" id="IPR003753">
    <property type="entry name" value="Exonuc_VII_L"/>
</dbReference>
<feature type="coiled-coil region" evidence="5">
    <location>
        <begin position="285"/>
        <end position="346"/>
    </location>
</feature>
<evidence type="ECO:0000256" key="1">
    <source>
        <dbReference type="ARBA" id="ARBA00022490"/>
    </source>
</evidence>
<evidence type="ECO:0000256" key="3">
    <source>
        <dbReference type="ARBA" id="ARBA00022801"/>
    </source>
</evidence>
<dbReference type="EC" id="3.1.11.6" evidence="8"/>
<dbReference type="GO" id="GO:0008855">
    <property type="term" value="F:exodeoxyribonuclease VII activity"/>
    <property type="evidence" value="ECO:0007669"/>
    <property type="project" value="UniProtKB-EC"/>
</dbReference>
<dbReference type="PANTHER" id="PTHR30008">
    <property type="entry name" value="EXODEOXYRIBONUCLEASE 7 LARGE SUBUNIT"/>
    <property type="match status" value="1"/>
</dbReference>
<dbReference type="CDD" id="cd04489">
    <property type="entry name" value="ExoVII_LU_OBF"/>
    <property type="match status" value="1"/>
</dbReference>
<dbReference type="PANTHER" id="PTHR30008:SF0">
    <property type="entry name" value="EXODEOXYRIBONUCLEASE 7 LARGE SUBUNIT"/>
    <property type="match status" value="1"/>
</dbReference>
<evidence type="ECO:0000256" key="2">
    <source>
        <dbReference type="ARBA" id="ARBA00022722"/>
    </source>
</evidence>
<organism evidence="8">
    <name type="scientific">hydrothermal vent metagenome</name>
    <dbReference type="NCBI Taxonomy" id="652676"/>
    <lineage>
        <taxon>unclassified sequences</taxon>
        <taxon>metagenomes</taxon>
        <taxon>ecological metagenomes</taxon>
    </lineage>
</organism>